<feature type="compositionally biased region" description="Basic residues" evidence="1">
    <location>
        <begin position="113"/>
        <end position="122"/>
    </location>
</feature>
<evidence type="ECO:0000313" key="2">
    <source>
        <dbReference type="EMBL" id="CAD1818678.1"/>
    </source>
</evidence>
<evidence type="ECO:0000256" key="1">
    <source>
        <dbReference type="SAM" id="MobiDB-lite"/>
    </source>
</evidence>
<feature type="region of interest" description="Disordered" evidence="1">
    <location>
        <begin position="90"/>
        <end position="203"/>
    </location>
</feature>
<feature type="compositionally biased region" description="Low complexity" evidence="1">
    <location>
        <begin position="291"/>
        <end position="301"/>
    </location>
</feature>
<feature type="compositionally biased region" description="Pro residues" evidence="1">
    <location>
        <begin position="141"/>
        <end position="156"/>
    </location>
</feature>
<sequence>MKLGPDCSILSRKNLHRSPRVEDDAGGGAQGEGVPSLVLGREGEVGGDDGVGEKRDEEGGSVRPARSWSPAAEKCAAHLSVRGGAAGLGYEEVQARGGGGGGGDDDEVQDPPRRRRRRRRVRAVPPRAAPRPLRGAERGLPGPPPRSLGPLPPLDPSPLALPRSVSPYVPRRRSDAARRNPSFLFFRSPQVGPSGVGDDGGLWIGEREKRGKGIGGVRFSILSTLFGHSGSSAESTSKLSRSRSKSWLSALVHVARRKKPPETGSPAPGRARRSLPVRDRGCPRRRKRRTTTAATARAGARGSRRGSTRPVADASRATPPPRRRRRGLGVRGVPEPPDEAEPRRPPPQPPEPRGGPGLLRRPPLQRDVAAAPMPRRRRRARPLPFQEAWELGRFR</sequence>
<feature type="compositionally biased region" description="Basic and acidic residues" evidence="1">
    <location>
        <begin position="51"/>
        <end position="60"/>
    </location>
</feature>
<dbReference type="EMBL" id="LR862139">
    <property type="protein sequence ID" value="CAD1818678.1"/>
    <property type="molecule type" value="Genomic_DNA"/>
</dbReference>
<feature type="compositionally biased region" description="Low complexity" evidence="1">
    <location>
        <begin position="157"/>
        <end position="169"/>
    </location>
</feature>
<dbReference type="PANTHER" id="PTHR35486:SF1">
    <property type="entry name" value="OS02G0689500 PROTEIN"/>
    <property type="match status" value="1"/>
</dbReference>
<name>A0A6V7NJJ0_ANACO</name>
<proteinExistence type="predicted"/>
<feature type="compositionally biased region" description="Low complexity" evidence="1">
    <location>
        <begin position="358"/>
        <end position="373"/>
    </location>
</feature>
<protein>
    <submittedName>
        <fullName evidence="2">Uncharacterized protein</fullName>
    </submittedName>
</protein>
<feature type="region of interest" description="Disordered" evidence="1">
    <location>
        <begin position="226"/>
        <end position="395"/>
    </location>
</feature>
<feature type="compositionally biased region" description="Low complexity" evidence="1">
    <location>
        <begin position="123"/>
        <end position="132"/>
    </location>
</feature>
<accession>A0A6V7NJJ0</accession>
<gene>
    <name evidence="2" type="ORF">CB5_LOCUS1889</name>
</gene>
<dbReference type="AlphaFoldDB" id="A0A6V7NJJ0"/>
<feature type="region of interest" description="Disordered" evidence="1">
    <location>
        <begin position="1"/>
        <end position="74"/>
    </location>
</feature>
<feature type="compositionally biased region" description="Gly residues" evidence="1">
    <location>
        <begin position="194"/>
        <end position="203"/>
    </location>
</feature>
<dbReference type="PANTHER" id="PTHR35486">
    <property type="entry name" value="EXPRESSED PROTEIN"/>
    <property type="match status" value="1"/>
</dbReference>
<feature type="compositionally biased region" description="Low complexity" evidence="1">
    <location>
        <begin position="231"/>
        <end position="250"/>
    </location>
</feature>
<reference evidence="2" key="1">
    <citation type="submission" date="2020-07" db="EMBL/GenBank/DDBJ databases">
        <authorList>
            <person name="Lin J."/>
        </authorList>
    </citation>
    <scope>NUCLEOTIDE SEQUENCE</scope>
</reference>
<organism evidence="2">
    <name type="scientific">Ananas comosus var. bracteatus</name>
    <name type="common">red pineapple</name>
    <dbReference type="NCBI Taxonomy" id="296719"/>
    <lineage>
        <taxon>Eukaryota</taxon>
        <taxon>Viridiplantae</taxon>
        <taxon>Streptophyta</taxon>
        <taxon>Embryophyta</taxon>
        <taxon>Tracheophyta</taxon>
        <taxon>Spermatophyta</taxon>
        <taxon>Magnoliopsida</taxon>
        <taxon>Liliopsida</taxon>
        <taxon>Poales</taxon>
        <taxon>Bromeliaceae</taxon>
        <taxon>Bromelioideae</taxon>
        <taxon>Ananas</taxon>
    </lineage>
</organism>